<dbReference type="RefSeq" id="WP_229350798.1">
    <property type="nucleotide sequence ID" value="NZ_BAABAO010000013.1"/>
</dbReference>
<dbReference type="NCBIfam" id="TIGR01764">
    <property type="entry name" value="excise"/>
    <property type="match status" value="1"/>
</dbReference>
<sequence>MKPFTFEDLPNILGTLSLRVENIERLLKEIKNKPPEPEDAGLMTIIEASKLIRLSVPTIYSKVCRNEIPVSKQGKRLYFLRSDLLEWIKSGRIKTVSEIRQEVEQRFNR</sequence>
<organism evidence="2 3">
    <name type="scientific">Flavobacterium chungbukense</name>
    <dbReference type="NCBI Taxonomy" id="877464"/>
    <lineage>
        <taxon>Bacteria</taxon>
        <taxon>Pseudomonadati</taxon>
        <taxon>Bacteroidota</taxon>
        <taxon>Flavobacteriia</taxon>
        <taxon>Flavobacteriales</taxon>
        <taxon>Flavobacteriaceae</taxon>
        <taxon>Flavobacterium</taxon>
    </lineage>
</organism>
<comment type="caution">
    <text evidence="2">The sequence shown here is derived from an EMBL/GenBank/DDBJ whole genome shotgun (WGS) entry which is preliminary data.</text>
</comment>
<keyword evidence="3" id="KW-1185">Reference proteome</keyword>
<dbReference type="Pfam" id="PF12728">
    <property type="entry name" value="HTH_17"/>
    <property type="match status" value="1"/>
</dbReference>
<dbReference type="Proteomes" id="UP001501333">
    <property type="component" value="Unassembled WGS sequence"/>
</dbReference>
<gene>
    <name evidence="2" type="ORF">GCM10022250_29750</name>
</gene>
<dbReference type="InterPro" id="IPR010093">
    <property type="entry name" value="SinI_DNA-bd"/>
</dbReference>
<dbReference type="EMBL" id="BAABAO010000013">
    <property type="protein sequence ID" value="GAA4134853.1"/>
    <property type="molecule type" value="Genomic_DNA"/>
</dbReference>
<reference evidence="3" key="1">
    <citation type="journal article" date="2019" name="Int. J. Syst. Evol. Microbiol.">
        <title>The Global Catalogue of Microorganisms (GCM) 10K type strain sequencing project: providing services to taxonomists for standard genome sequencing and annotation.</title>
        <authorList>
            <consortium name="The Broad Institute Genomics Platform"/>
            <consortium name="The Broad Institute Genome Sequencing Center for Infectious Disease"/>
            <person name="Wu L."/>
            <person name="Ma J."/>
        </authorList>
    </citation>
    <scope>NUCLEOTIDE SEQUENCE [LARGE SCALE GENOMIC DNA]</scope>
    <source>
        <strain evidence="3">JCM 17386</strain>
    </source>
</reference>
<dbReference type="InterPro" id="IPR041657">
    <property type="entry name" value="HTH_17"/>
</dbReference>
<evidence type="ECO:0000259" key="1">
    <source>
        <dbReference type="Pfam" id="PF12728"/>
    </source>
</evidence>
<accession>A0ABP7YFA5</accession>
<name>A0ABP7YFA5_9FLAO</name>
<protein>
    <recommendedName>
        <fullName evidence="1">Helix-turn-helix domain-containing protein</fullName>
    </recommendedName>
</protein>
<proteinExistence type="predicted"/>
<evidence type="ECO:0000313" key="3">
    <source>
        <dbReference type="Proteomes" id="UP001501333"/>
    </source>
</evidence>
<evidence type="ECO:0000313" key="2">
    <source>
        <dbReference type="EMBL" id="GAA4134853.1"/>
    </source>
</evidence>
<feature type="domain" description="Helix-turn-helix" evidence="1">
    <location>
        <begin position="42"/>
        <end position="91"/>
    </location>
</feature>